<protein>
    <submittedName>
        <fullName evidence="1">Uncharacterized protein</fullName>
    </submittedName>
</protein>
<keyword evidence="2" id="KW-1185">Reference proteome</keyword>
<reference evidence="1 2" key="1">
    <citation type="journal article" date="2019" name="Philos. Trans. R. Soc. Lond., B, Biol. Sci.">
        <title>Ant behaviour and brain gene expression of defending hosts depend on the ecological success of the intruding social parasite.</title>
        <authorList>
            <person name="Kaur R."/>
            <person name="Stoldt M."/>
            <person name="Jongepier E."/>
            <person name="Feldmeyer B."/>
            <person name="Menzel F."/>
            <person name="Bornberg-Bauer E."/>
            <person name="Foitzik S."/>
        </authorList>
    </citation>
    <scope>NUCLEOTIDE SEQUENCE [LARGE SCALE GENOMIC DNA]</scope>
    <source>
        <tissue evidence="1">Whole body</tissue>
    </source>
</reference>
<gene>
    <name evidence="1" type="ORF">DBV15_03980</name>
</gene>
<dbReference type="AlphaFoldDB" id="A0A4S2LAR5"/>
<name>A0A4S2LAR5_9HYME</name>
<sequence length="69" mass="8005">MAILEQIELLCGINRSEKGFRRNQTSKGFERRFTNVYLRNRSTEAICQRNDNGTRQGIDREGMDIGPNE</sequence>
<comment type="caution">
    <text evidence="1">The sequence shown here is derived from an EMBL/GenBank/DDBJ whole genome shotgun (WGS) entry which is preliminary data.</text>
</comment>
<accession>A0A4S2LAR5</accession>
<proteinExistence type="predicted"/>
<dbReference type="EMBL" id="QBLH01000137">
    <property type="protein sequence ID" value="TGZ57619.1"/>
    <property type="molecule type" value="Genomic_DNA"/>
</dbReference>
<dbReference type="Proteomes" id="UP000310200">
    <property type="component" value="Unassembled WGS sequence"/>
</dbReference>
<organism evidence="1 2">
    <name type="scientific">Temnothorax longispinosus</name>
    <dbReference type="NCBI Taxonomy" id="300112"/>
    <lineage>
        <taxon>Eukaryota</taxon>
        <taxon>Metazoa</taxon>
        <taxon>Ecdysozoa</taxon>
        <taxon>Arthropoda</taxon>
        <taxon>Hexapoda</taxon>
        <taxon>Insecta</taxon>
        <taxon>Pterygota</taxon>
        <taxon>Neoptera</taxon>
        <taxon>Endopterygota</taxon>
        <taxon>Hymenoptera</taxon>
        <taxon>Apocrita</taxon>
        <taxon>Aculeata</taxon>
        <taxon>Formicoidea</taxon>
        <taxon>Formicidae</taxon>
        <taxon>Myrmicinae</taxon>
        <taxon>Temnothorax</taxon>
    </lineage>
</organism>
<evidence type="ECO:0000313" key="2">
    <source>
        <dbReference type="Proteomes" id="UP000310200"/>
    </source>
</evidence>
<evidence type="ECO:0000313" key="1">
    <source>
        <dbReference type="EMBL" id="TGZ57619.1"/>
    </source>
</evidence>